<keyword evidence="2" id="KW-0732">Signal</keyword>
<feature type="compositionally biased region" description="Low complexity" evidence="1">
    <location>
        <begin position="1464"/>
        <end position="1479"/>
    </location>
</feature>
<keyword evidence="3" id="KW-1185">Reference proteome</keyword>
<feature type="compositionally biased region" description="Basic and acidic residues" evidence="1">
    <location>
        <begin position="1233"/>
        <end position="1252"/>
    </location>
</feature>
<feature type="region of interest" description="Disordered" evidence="1">
    <location>
        <begin position="1171"/>
        <end position="1264"/>
    </location>
</feature>
<feature type="region of interest" description="Disordered" evidence="1">
    <location>
        <begin position="1124"/>
        <end position="1158"/>
    </location>
</feature>
<feature type="chain" id="PRO_5027938343" evidence="2">
    <location>
        <begin position="19"/>
        <end position="1513"/>
    </location>
</feature>
<evidence type="ECO:0000256" key="2">
    <source>
        <dbReference type="SAM" id="SignalP"/>
    </source>
</evidence>
<feature type="compositionally biased region" description="Low complexity" evidence="1">
    <location>
        <begin position="868"/>
        <end position="877"/>
    </location>
</feature>
<feature type="compositionally biased region" description="Polar residues" evidence="1">
    <location>
        <begin position="1171"/>
        <end position="1185"/>
    </location>
</feature>
<feature type="signal peptide" evidence="2">
    <location>
        <begin position="1"/>
        <end position="18"/>
    </location>
</feature>
<feature type="compositionally biased region" description="Polar residues" evidence="1">
    <location>
        <begin position="70"/>
        <end position="81"/>
    </location>
</feature>
<feature type="region of interest" description="Disordered" evidence="1">
    <location>
        <begin position="194"/>
        <end position="216"/>
    </location>
</feature>
<sequence length="1513" mass="170703">MAVGRIIVLSALFVEALSAPSGCIESCNFYESSHSSYQSRQTSGGSHLDHAGLIQGTLNEQDYARPGNWTERNQYGTSNGQGKVHEERGQYVEGSKRVRYYKKNFTSSYGTGNVPDGAVELDRLSGHREYESLHLPSSQHLDSQSAYVDQVGASSVTKESGYSRVQSQQQSSSSRRIDGQSERLEDFGEYGYSQVNRQRGQTSGQTSGHQRAETSLPENWSRVDAYRTDGGRGRVYEEEGQYVTGPKKVSYYKKNYTSSYSTSPQVTVGSLPDLQQELRQNLHEQLDGFRRQFHQTSNVGQVATVASSASSLTQETAGLRSDDLQTAESDAYRQQLTTTQHRVPSTVTHHYAGEQQQRETFAADTSQHAPSYTYPSAGAYGTESQRTYQSHETYVSRAHPTPQPTHSSQITAALSSSGYVQRPVIGDYRSQNAHSSGLHAGFDEAQRAIVADSLHRASSAAQNQLFENSQRVYYPDRGTYPGGRGRTTHYEEHWSSSSRADGNPDRSASYGADRTHYDRVAYNEHLGRYHDAARQGYDSQTHTGGAAYNSGYRATSGQLVTGSADVGQVAHGAADCTEETHQHYQQESRYHRKYKRDGQQRPVRSGHDDLAQQHRQFGQESQQVEDLTQQTLGDQHLEDFTQQTSGKLELGQQTIGGQHSEDLTQQTEGFEQQTAGSDDFTQQTSGKLELGQQTIGGQHSEDLTQQTEGFEQQTAGSDDFTQQTSGKLELGQQTIGGQHLEDLMQQIEQLSQRTERSDFTQQTSGKLELGQQTIGDQHLEDLTQQTEGFEQQTAGSDDFTQQTSGKLELGQQTIGGHHSEDLTQQNGEFGRYVQVSTLGKPRDQYLEELRRQMGDFRQQTEGNDEYTQQTMEQQSQQPHESGNQDLEDFTQQNEDWTQQAGGSHDFTQQTMGHLEVGQQQHRSGNKDSEDFTQQNEDWTQQAGGSHDFTQQTMGHLEVGQQQQQHRSRNKDSEDFTQQNEDWTQQAGGSHDFTQQTMGHLEVGQQQHRSGNKDSEDFTQQNEDWTQQAGGSHDFTQQTMGHLEVGQQQHRSGNKDSEDFTQQNEDWTQQAGGSHDFTQQTMGRLEFGQQQQQQHRSRSQHLEDFTQQNEDFLTQQVGRFDDFAHQTPGHLERGQQIEQEQKPGRSRYDAQYSEHPFQQSGWDEELKWQLEQMSQKADPNEDFTQQADRDGQSVPASKPKPRQRYPKYSSNPSRADVNAEDVSKPIEINPEADINDRGTVRYDSHATHPKSDDLPSQGSNGFDNEKENIDRLHWVHKSNDATVGLQWHYTYHPSDLTNVESSHNVYYPEYNSMHSQQTEQRKPVDFTQQQQQETQKPTFEVSPFNSQLDQNSEYIPSRVIPLQHSSYTSQQATPLDKQSGQNPGQTELKMESRILEVFGGAPYTARNDDIYRRVTPNPSATLPPVYGEEAWDVREKPRGRTEVIPWSITRKPATDEAEDARTTETETTTTAETTTQVAETTTKEEDPPSFWARVGNKITNTYDKAKEKAREIFG</sequence>
<dbReference type="RefSeq" id="XP_014488441.1">
    <property type="nucleotide sequence ID" value="XM_014632955.1"/>
</dbReference>
<feature type="region of interest" description="Disordered" evidence="1">
    <location>
        <begin position="474"/>
        <end position="511"/>
    </location>
</feature>
<dbReference type="GeneID" id="106751799"/>
<feature type="region of interest" description="Disordered" evidence="1">
    <location>
        <begin position="1312"/>
        <end position="1342"/>
    </location>
</feature>
<feature type="compositionally biased region" description="Basic and acidic residues" evidence="1">
    <location>
        <begin position="1124"/>
        <end position="1147"/>
    </location>
</feature>
<feature type="region of interest" description="Disordered" evidence="1">
    <location>
        <begin position="956"/>
        <end position="976"/>
    </location>
</feature>
<reference evidence="4" key="1">
    <citation type="submission" date="2025-08" db="UniProtKB">
        <authorList>
            <consortium name="RefSeq"/>
        </authorList>
    </citation>
    <scope>IDENTIFICATION</scope>
</reference>
<feature type="region of interest" description="Disordered" evidence="1">
    <location>
        <begin position="577"/>
        <end position="607"/>
    </location>
</feature>
<feature type="compositionally biased region" description="Polar residues" evidence="1">
    <location>
        <begin position="194"/>
        <end position="209"/>
    </location>
</feature>
<dbReference type="Proteomes" id="UP000515204">
    <property type="component" value="Unplaced"/>
</dbReference>
<dbReference type="KEGG" id="dqu:106751799"/>
<evidence type="ECO:0000313" key="4">
    <source>
        <dbReference type="RefSeq" id="XP_014488441.1"/>
    </source>
</evidence>
<feature type="region of interest" description="Disordered" evidence="1">
    <location>
        <begin position="857"/>
        <end position="886"/>
    </location>
</feature>
<proteinExistence type="predicted"/>
<feature type="compositionally biased region" description="Low complexity" evidence="1">
    <location>
        <begin position="163"/>
        <end position="174"/>
    </location>
</feature>
<feature type="region of interest" description="Disordered" evidence="1">
    <location>
        <begin position="63"/>
        <end position="91"/>
    </location>
</feature>
<accession>A0A6P3YBL6</accession>
<feature type="compositionally biased region" description="Basic and acidic residues" evidence="1">
    <location>
        <begin position="578"/>
        <end position="589"/>
    </location>
</feature>
<organism evidence="3 4">
    <name type="scientific">Dinoponera quadriceps</name>
    <name type="common">South American ant</name>
    <dbReference type="NCBI Taxonomy" id="609295"/>
    <lineage>
        <taxon>Eukaryota</taxon>
        <taxon>Metazoa</taxon>
        <taxon>Ecdysozoa</taxon>
        <taxon>Arthropoda</taxon>
        <taxon>Hexapoda</taxon>
        <taxon>Insecta</taxon>
        <taxon>Pterygota</taxon>
        <taxon>Neoptera</taxon>
        <taxon>Endopterygota</taxon>
        <taxon>Hymenoptera</taxon>
        <taxon>Apocrita</taxon>
        <taxon>Aculeata</taxon>
        <taxon>Formicoidea</taxon>
        <taxon>Formicidae</taxon>
        <taxon>Ponerinae</taxon>
        <taxon>Ponerini</taxon>
        <taxon>Dinoponera</taxon>
    </lineage>
</organism>
<protein>
    <submittedName>
        <fullName evidence="4">Uncharacterized protein LOC106751799 isoform X1</fullName>
    </submittedName>
</protein>
<dbReference type="OrthoDB" id="7700532at2759"/>
<gene>
    <name evidence="4" type="primary">LOC106751799</name>
</gene>
<evidence type="ECO:0000313" key="3">
    <source>
        <dbReference type="Proteomes" id="UP000515204"/>
    </source>
</evidence>
<feature type="compositionally biased region" description="Polar residues" evidence="1">
    <location>
        <begin position="857"/>
        <end position="867"/>
    </location>
</feature>
<feature type="region of interest" description="Disordered" evidence="1">
    <location>
        <begin position="152"/>
        <end position="182"/>
    </location>
</feature>
<feature type="region of interest" description="Disordered" evidence="1">
    <location>
        <begin position="1451"/>
        <end position="1493"/>
    </location>
</feature>
<evidence type="ECO:0000256" key="1">
    <source>
        <dbReference type="SAM" id="MobiDB-lite"/>
    </source>
</evidence>
<name>A0A6P3YBL6_DINQU</name>